<dbReference type="Pfam" id="PF03693">
    <property type="entry name" value="ParD_antitoxin"/>
    <property type="match status" value="1"/>
</dbReference>
<evidence type="ECO:0000256" key="1">
    <source>
        <dbReference type="ARBA" id="ARBA00008580"/>
    </source>
</evidence>
<dbReference type="NCBIfam" id="TIGR02606">
    <property type="entry name" value="antidote_CC2985"/>
    <property type="match status" value="1"/>
</dbReference>
<organism evidence="3 4">
    <name type="scientific">Ascidiaceihabitans donghaensis</name>
    <dbReference type="NCBI Taxonomy" id="1510460"/>
    <lineage>
        <taxon>Bacteria</taxon>
        <taxon>Pseudomonadati</taxon>
        <taxon>Pseudomonadota</taxon>
        <taxon>Alphaproteobacteria</taxon>
        <taxon>Rhodobacterales</taxon>
        <taxon>Paracoccaceae</taxon>
        <taxon>Ascidiaceihabitans</taxon>
    </lineage>
</organism>
<dbReference type="RefSeq" id="WP_108830462.1">
    <property type="nucleotide sequence ID" value="NZ_OMOR01000003.1"/>
</dbReference>
<comment type="similarity">
    <text evidence="1">Belongs to the ParD antitoxin family.</text>
</comment>
<dbReference type="EMBL" id="OMOR01000003">
    <property type="protein sequence ID" value="SPH27521.1"/>
    <property type="molecule type" value="Genomic_DNA"/>
</dbReference>
<dbReference type="PANTHER" id="PTHR36582">
    <property type="entry name" value="ANTITOXIN PARD"/>
    <property type="match status" value="1"/>
</dbReference>
<dbReference type="PANTHER" id="PTHR36582:SF2">
    <property type="entry name" value="ANTITOXIN PARD"/>
    <property type="match status" value="1"/>
</dbReference>
<sequence>MHVSLTDRLDHYVREKVNSGLYNNASEVIREALRDKIAAEETHAVKLQKLRDAIDPAWAQADRGETVPFDLDGVLSELDEEARKRA</sequence>
<reference evidence="3 4" key="1">
    <citation type="submission" date="2018-03" db="EMBL/GenBank/DDBJ databases">
        <authorList>
            <person name="Keele B.F."/>
        </authorList>
    </citation>
    <scope>NUCLEOTIDE SEQUENCE [LARGE SCALE GENOMIC DNA]</scope>
    <source>
        <strain evidence="3 4">CECT 8599</strain>
    </source>
</reference>
<dbReference type="SUPFAM" id="SSF47598">
    <property type="entry name" value="Ribbon-helix-helix"/>
    <property type="match status" value="1"/>
</dbReference>
<dbReference type="InterPro" id="IPR038296">
    <property type="entry name" value="ParD_sf"/>
</dbReference>
<accession>A0A2R8BPT6</accession>
<evidence type="ECO:0000256" key="2">
    <source>
        <dbReference type="ARBA" id="ARBA00022649"/>
    </source>
</evidence>
<dbReference type="AlphaFoldDB" id="A0A2R8BPT6"/>
<dbReference type="Proteomes" id="UP000244880">
    <property type="component" value="Unassembled WGS sequence"/>
</dbReference>
<dbReference type="InterPro" id="IPR010985">
    <property type="entry name" value="Ribbon_hlx_hlx"/>
</dbReference>
<dbReference type="InterPro" id="IPR022789">
    <property type="entry name" value="ParD"/>
</dbReference>
<dbReference type="OrthoDB" id="9815501at2"/>
<keyword evidence="4" id="KW-1185">Reference proteome</keyword>
<proteinExistence type="inferred from homology"/>
<gene>
    <name evidence="3" type="ORF">ASD8599_03987</name>
</gene>
<dbReference type="GO" id="GO:0006355">
    <property type="term" value="P:regulation of DNA-templated transcription"/>
    <property type="evidence" value="ECO:0007669"/>
    <property type="project" value="InterPro"/>
</dbReference>
<evidence type="ECO:0000313" key="3">
    <source>
        <dbReference type="EMBL" id="SPH27521.1"/>
    </source>
</evidence>
<name>A0A2R8BPT6_9RHOB</name>
<dbReference type="CDD" id="cd22231">
    <property type="entry name" value="RHH_NikR_HicB-like"/>
    <property type="match status" value="1"/>
</dbReference>
<dbReference type="Gene3D" id="6.10.10.120">
    <property type="entry name" value="Antitoxin ParD1-like"/>
    <property type="match status" value="1"/>
</dbReference>
<keyword evidence="2" id="KW-1277">Toxin-antitoxin system</keyword>
<evidence type="ECO:0008006" key="5">
    <source>
        <dbReference type="Google" id="ProtNLM"/>
    </source>
</evidence>
<evidence type="ECO:0000313" key="4">
    <source>
        <dbReference type="Proteomes" id="UP000244880"/>
    </source>
</evidence>
<protein>
    <recommendedName>
        <fullName evidence="5">Antitoxin ParD1</fullName>
    </recommendedName>
</protein>